<keyword evidence="1" id="KW-0712">Selenocysteine</keyword>
<dbReference type="RefSeq" id="WP_023353769.1">
    <property type="nucleotide sequence ID" value="NZ_KI535367.1"/>
</dbReference>
<sequence length="349" mass="38119">MKKKRVIHYINQFYAGLGGEETASIGLLTKDEPVGPGLMLSKLLGDEYEVVKTIICGDNTIAEKQGEIIPEILKIVEDEKADLFVAGPGFNAGRYGLGCGLTVSAVIEKLHIPAVTALYAENPGTDLYKNRGYILQTDNNARDMKNAITKIVNFAKKLVNGEQIKDGQTEGYHGSGPAIQIDYSIPSAKRGINMLLDKINGRQFRTEVLMPNHEQIPVPELTKPLSECKIAVVTDGGLVPKGNPDNQVPTNSKAYKKYSYKGMETLLPEDWEVSHQGYNNEFVLKDPNRLVPVDALNKLVDDGLIGELADSFYSTAGVMTPMEKCKEFGEGIAKNLIEDGVDAVIETST</sequence>
<name>V2Z9X4_9FIRM</name>
<dbReference type="eggNOG" id="COG1978">
    <property type="taxonomic scope" value="Bacteria"/>
</dbReference>
<dbReference type="InterPro" id="IPR010187">
    <property type="entry name" value="Various_sel_PB"/>
</dbReference>
<accession>V2Z9X4</accession>
<evidence type="ECO:0000313" key="3">
    <source>
        <dbReference type="EMBL" id="ESL03720.1"/>
    </source>
</evidence>
<dbReference type="HOGENOM" id="CLU_053106_0_0_9"/>
<dbReference type="NCBIfam" id="TIGR01918">
    <property type="entry name" value="various_sel_PB"/>
    <property type="match status" value="1"/>
</dbReference>
<dbReference type="OrthoDB" id="9764267at2"/>
<dbReference type="Proteomes" id="UP000018227">
    <property type="component" value="Unassembled WGS sequence"/>
</dbReference>
<dbReference type="STRING" id="592026.GCWU0000282_000885"/>
<evidence type="ECO:0000313" key="4">
    <source>
        <dbReference type="Proteomes" id="UP000018227"/>
    </source>
</evidence>
<keyword evidence="2" id="KW-0560">Oxidoreductase</keyword>
<gene>
    <name evidence="3" type="ORF">GCWU0000282_000885</name>
</gene>
<organism evidence="3 4">
    <name type="scientific">Catonella morbi ATCC 51271</name>
    <dbReference type="NCBI Taxonomy" id="592026"/>
    <lineage>
        <taxon>Bacteria</taxon>
        <taxon>Bacillati</taxon>
        <taxon>Bacillota</taxon>
        <taxon>Clostridia</taxon>
        <taxon>Lachnospirales</taxon>
        <taxon>Lachnospiraceae</taxon>
        <taxon>Catonella</taxon>
    </lineage>
</organism>
<comment type="caution">
    <text evidence="3">The sequence shown here is derived from an EMBL/GenBank/DDBJ whole genome shotgun (WGS) entry which is preliminary data.</text>
</comment>
<evidence type="ECO:0000256" key="1">
    <source>
        <dbReference type="ARBA" id="ARBA00022933"/>
    </source>
</evidence>
<proteinExistence type="predicted"/>
<evidence type="ECO:0000256" key="2">
    <source>
        <dbReference type="ARBA" id="ARBA00023002"/>
    </source>
</evidence>
<protein>
    <submittedName>
        <fullName evidence="3">Selenoprotein B, glycine/betaine/sarcosine/D-proline reductase family</fullName>
    </submittedName>
</protein>
<dbReference type="GO" id="GO:0050485">
    <property type="term" value="F:oxidoreductase activity, acting on X-H and Y-H to form an X-Y bond, with a disulfide as acceptor"/>
    <property type="evidence" value="ECO:0007669"/>
    <property type="project" value="InterPro"/>
</dbReference>
<dbReference type="EMBL" id="ACIL03000007">
    <property type="protein sequence ID" value="ESL03720.1"/>
    <property type="molecule type" value="Genomic_DNA"/>
</dbReference>
<dbReference type="Pfam" id="PF07355">
    <property type="entry name" value="GRDB"/>
    <property type="match status" value="1"/>
</dbReference>
<reference evidence="3 4" key="1">
    <citation type="submission" date="2013-06" db="EMBL/GenBank/DDBJ databases">
        <authorList>
            <person name="Weinstock G."/>
            <person name="Sodergren E."/>
            <person name="Clifton S."/>
            <person name="Fulton L."/>
            <person name="Fulton B."/>
            <person name="Courtney L."/>
            <person name="Fronick C."/>
            <person name="Harrison M."/>
            <person name="Strong C."/>
            <person name="Farmer C."/>
            <person name="Delahaunty K."/>
            <person name="Markovic C."/>
            <person name="Hall O."/>
            <person name="Minx P."/>
            <person name="Tomlinson C."/>
            <person name="Mitreva M."/>
            <person name="Nelson J."/>
            <person name="Hou S."/>
            <person name="Wollam A."/>
            <person name="Pepin K.H."/>
            <person name="Johnson M."/>
            <person name="Bhonagiri V."/>
            <person name="Nash W.E."/>
            <person name="Warren W."/>
            <person name="Chinwalla A."/>
            <person name="Mardis E.R."/>
            <person name="Wilson R.K."/>
        </authorList>
    </citation>
    <scope>NUCLEOTIDE SEQUENCE [LARGE SCALE GENOMIC DNA]</scope>
    <source>
        <strain evidence="3 4">ATCC 51271</strain>
    </source>
</reference>
<keyword evidence="4" id="KW-1185">Reference proteome</keyword>
<dbReference type="AlphaFoldDB" id="V2Z9X4"/>